<dbReference type="PANTHER" id="PTHR33321">
    <property type="match status" value="1"/>
</dbReference>
<dbReference type="Proteomes" id="UP000823749">
    <property type="component" value="Chromosome 11"/>
</dbReference>
<gene>
    <name evidence="1" type="ORF">RHGRI_032614</name>
</gene>
<dbReference type="InterPro" id="IPR007541">
    <property type="entry name" value="Uncharacterised_BSP"/>
</dbReference>
<dbReference type="PANTHER" id="PTHR33321:SF12">
    <property type="entry name" value="PLANT BASIC SECRETORY PROTEIN (BSP) FAMILY PROTEIN"/>
    <property type="match status" value="1"/>
</dbReference>
<dbReference type="Pfam" id="PF04450">
    <property type="entry name" value="BSP"/>
    <property type="match status" value="1"/>
</dbReference>
<evidence type="ECO:0000313" key="2">
    <source>
        <dbReference type="Proteomes" id="UP000823749"/>
    </source>
</evidence>
<dbReference type="AlphaFoldDB" id="A0AAV6ID14"/>
<dbReference type="EMBL" id="JACTNZ010000011">
    <property type="protein sequence ID" value="KAG5526386.1"/>
    <property type="molecule type" value="Genomic_DNA"/>
</dbReference>
<protein>
    <submittedName>
        <fullName evidence="1">Uncharacterized protein</fullName>
    </submittedName>
</protein>
<comment type="caution">
    <text evidence="1">The sequence shown here is derived from an EMBL/GenBank/DDBJ whole genome shotgun (WGS) entry which is preliminary data.</text>
</comment>
<name>A0AAV6ID14_9ERIC</name>
<proteinExistence type="predicted"/>
<sequence>MISSRCTSGHLSTQAVQYTVTNNVATTPGGAKFTNQIGIAYSKQTMSSATDFIWKTFQQTSNADRKNVPKVSLSIDSIDGVAYTANNVIHWNGNRQTPRGLIEGIADFVRLKAGYAPGHWVKPGKGDRWDQGYDVTAHFLDYCEGLRSGFVAELNKKMRTGYNGNYFVELLGKTVDQLWSDYEAKHSGNYFVELLGKTVGQLWSDNKAKYNTTN</sequence>
<evidence type="ECO:0000313" key="1">
    <source>
        <dbReference type="EMBL" id="KAG5526386.1"/>
    </source>
</evidence>
<reference evidence="1" key="1">
    <citation type="submission" date="2020-08" db="EMBL/GenBank/DDBJ databases">
        <title>Plant Genome Project.</title>
        <authorList>
            <person name="Zhang R.-G."/>
        </authorList>
    </citation>
    <scope>NUCLEOTIDE SEQUENCE</scope>
    <source>
        <strain evidence="1">WSP0</strain>
        <tissue evidence="1">Leaf</tissue>
    </source>
</reference>
<accession>A0AAV6ID14</accession>
<keyword evidence="2" id="KW-1185">Reference proteome</keyword>
<organism evidence="1 2">
    <name type="scientific">Rhododendron griersonianum</name>
    <dbReference type="NCBI Taxonomy" id="479676"/>
    <lineage>
        <taxon>Eukaryota</taxon>
        <taxon>Viridiplantae</taxon>
        <taxon>Streptophyta</taxon>
        <taxon>Embryophyta</taxon>
        <taxon>Tracheophyta</taxon>
        <taxon>Spermatophyta</taxon>
        <taxon>Magnoliopsida</taxon>
        <taxon>eudicotyledons</taxon>
        <taxon>Gunneridae</taxon>
        <taxon>Pentapetalae</taxon>
        <taxon>asterids</taxon>
        <taxon>Ericales</taxon>
        <taxon>Ericaceae</taxon>
        <taxon>Ericoideae</taxon>
        <taxon>Rhodoreae</taxon>
        <taxon>Rhododendron</taxon>
    </lineage>
</organism>